<evidence type="ECO:0000256" key="1">
    <source>
        <dbReference type="SAM" id="SignalP"/>
    </source>
</evidence>
<dbReference type="InterPro" id="IPR008979">
    <property type="entry name" value="Galactose-bd-like_sf"/>
</dbReference>
<evidence type="ECO:0000313" key="3">
    <source>
        <dbReference type="Proteomes" id="UP000192746"/>
    </source>
</evidence>
<gene>
    <name evidence="2" type="ORF">IIF7_11503</name>
</gene>
<dbReference type="PANTHER" id="PTHR36848:SF2">
    <property type="entry name" value="SECRETED PROTEIN"/>
    <property type="match status" value="1"/>
</dbReference>
<feature type="signal peptide" evidence="1">
    <location>
        <begin position="1"/>
        <end position="21"/>
    </location>
</feature>
<dbReference type="Pfam" id="PF17132">
    <property type="entry name" value="Glyco_hydro_106"/>
    <property type="match status" value="2"/>
</dbReference>
<dbReference type="GO" id="GO:0016787">
    <property type="term" value="F:hydrolase activity"/>
    <property type="evidence" value="ECO:0007669"/>
    <property type="project" value="UniProtKB-KW"/>
</dbReference>
<reference evidence="2 3" key="1">
    <citation type="submission" date="2013-04" db="EMBL/GenBank/DDBJ databases">
        <title>Zunongwangia sp. 22II14-10F7 Genome Sequencing.</title>
        <authorList>
            <person name="Lai Q."/>
            <person name="Shao Z."/>
        </authorList>
    </citation>
    <scope>NUCLEOTIDE SEQUENCE [LARGE SCALE GENOMIC DNA]</scope>
    <source>
        <strain evidence="2 3">22II14-10F7</strain>
    </source>
</reference>
<sequence length="901" mass="102171">MKIFRDLLFSAIILSSISLSAQNQQYWPEQQKEMKPWTRWWWMGSAVDKKNIREHLIEFEKAGLGGVEITPIYGAKGEEDHFLDFLSPEYLEILDFTIKTGDSLGLGVDMVLGTGWPYGGKQVSVDDAASKLVVNKIELEKGETFEGSLLPKDEKNPVFLQAVVAFNEDGGSEIITENVKNNTELKWKAKRQNYTIYALFLGKTGQKVKRAAPGGAGFTLDHFSKYALNNYLKPFNEAFAKISEKPRAIFNDSYEVYGTDFTKDFLQQFEKRRGYNLVKHLDKLLLKEDDEIGNRVKADFRETISDILLEEFDNPWTGWANDNGMKSRLQAHGSPGNLIDLYAAADIPECETFGSMPFDIPGFRRDSANIRKGDADPVMLKFSSSAGHVAGRPLISSESFTWLREHFKTALSQTKPEAEELLLNGVNHMFLHGSTYSPERAGWPGWKFYASVNFSPKNTIWKDAPGLFSYLTNVQSMLQEGKADNENLVYWPIYDIWNSYYDANLFVQLKIHSLEEWLTHTSFYKLSTNLMQNGYGIDFISDRFIEQAKVVNGKLKLPGGTFSSLIIPEAKFIPLKTMQKLVELQEAGANIIFEAKPESVPGFKDYKTANQKLKKLNEKITISADVKSSLKSSNINPETLVQSGLKYIRRADEDGKIYFLVNHTSRSIDEFIPLNSEEKAALILDPLNQNLGIAETKTSENKLLVRLQIKPGQSLLVKTAESFDAPALDYFETAGDAIVLENWSLSFENGGPELPRPNELSELKSWTKIDETAANFSGTGIYETTFKNPDESVEYWKLDLGDVRESAQVWLNDEYVGRYWSVPFELVLKDLKEGENKLTVKVTNLAANRLRAKEMRGEEWKTFYEINMVNKDYEKFDATKWDPMPSGLVSPVKLIPLKTLK</sequence>
<dbReference type="AlphaFoldDB" id="A0A1Y1T4E4"/>
<dbReference type="STRING" id="1185767.IIF7_11503"/>
<feature type="chain" id="PRO_5013322225" evidence="1">
    <location>
        <begin position="22"/>
        <end position="901"/>
    </location>
</feature>
<protein>
    <submittedName>
        <fullName evidence="2">Glycoside hydrolase</fullName>
    </submittedName>
</protein>
<dbReference type="NCBIfam" id="NF045579">
    <property type="entry name" value="rhamnoside_JR"/>
    <property type="match status" value="1"/>
</dbReference>
<dbReference type="RefSeq" id="WP_084841838.1">
    <property type="nucleotide sequence ID" value="NZ_ARYN01000009.1"/>
</dbReference>
<evidence type="ECO:0000313" key="2">
    <source>
        <dbReference type="EMBL" id="ORL45445.1"/>
    </source>
</evidence>
<dbReference type="PANTHER" id="PTHR36848">
    <property type="entry name" value="DNA-BINDING PROTEIN (PUTATIVE SECRETED PROTEIN)-RELATED"/>
    <property type="match status" value="1"/>
</dbReference>
<proteinExistence type="predicted"/>
<dbReference type="OrthoDB" id="9761519at2"/>
<dbReference type="Proteomes" id="UP000192746">
    <property type="component" value="Unassembled WGS sequence"/>
</dbReference>
<dbReference type="Gene3D" id="2.60.120.260">
    <property type="entry name" value="Galactose-binding domain-like"/>
    <property type="match status" value="1"/>
</dbReference>
<name>A0A1Y1T4E4_9FLAO</name>
<comment type="caution">
    <text evidence="2">The sequence shown here is derived from an EMBL/GenBank/DDBJ whole genome shotgun (WGS) entry which is preliminary data.</text>
</comment>
<organism evidence="2 3">
    <name type="scientific">Zunongwangia atlantica 22II14-10F7</name>
    <dbReference type="NCBI Taxonomy" id="1185767"/>
    <lineage>
        <taxon>Bacteria</taxon>
        <taxon>Pseudomonadati</taxon>
        <taxon>Bacteroidota</taxon>
        <taxon>Flavobacteriia</taxon>
        <taxon>Flavobacteriales</taxon>
        <taxon>Flavobacteriaceae</taxon>
        <taxon>Zunongwangia</taxon>
    </lineage>
</organism>
<accession>A0A1Y1T4E4</accession>
<keyword evidence="3" id="KW-1185">Reference proteome</keyword>
<dbReference type="SUPFAM" id="SSF49785">
    <property type="entry name" value="Galactose-binding domain-like"/>
    <property type="match status" value="1"/>
</dbReference>
<keyword evidence="1" id="KW-0732">Signal</keyword>
<dbReference type="InterPro" id="IPR053161">
    <property type="entry name" value="Ulvan_degrading_GH"/>
</dbReference>
<dbReference type="EMBL" id="ARYN01000009">
    <property type="protein sequence ID" value="ORL45445.1"/>
    <property type="molecule type" value="Genomic_DNA"/>
</dbReference>
<keyword evidence="2" id="KW-0378">Hydrolase</keyword>